<proteinExistence type="predicted"/>
<organism evidence="2">
    <name type="scientific">Plasmodium vivax</name>
    <name type="common">malaria parasite P. vivax</name>
    <dbReference type="NCBI Taxonomy" id="5855"/>
    <lineage>
        <taxon>Eukaryota</taxon>
        <taxon>Sar</taxon>
        <taxon>Alveolata</taxon>
        <taxon>Apicomplexa</taxon>
        <taxon>Aconoidasida</taxon>
        <taxon>Haemosporida</taxon>
        <taxon>Plasmodiidae</taxon>
        <taxon>Plasmodium</taxon>
        <taxon>Plasmodium (Plasmodium)</taxon>
    </lineage>
</organism>
<evidence type="ECO:0000256" key="1">
    <source>
        <dbReference type="SAM" id="Phobius"/>
    </source>
</evidence>
<gene>
    <name evidence="2" type="ORF">PVP01_0001780</name>
</gene>
<reference evidence="2" key="1">
    <citation type="submission" date="2016-07" db="EMBL/GenBank/DDBJ databases">
        <authorList>
            <consortium name="Pathogen Informatics"/>
        </authorList>
    </citation>
    <scope>NUCLEOTIDE SEQUENCE</scope>
</reference>
<keyword evidence="1" id="KW-1133">Transmembrane helix</keyword>
<dbReference type="AlphaFoldDB" id="A0A565A5H6"/>
<dbReference type="VEuPathDB" id="PlasmoDB:PVPAM_140081700"/>
<feature type="transmembrane region" description="Helical" evidence="1">
    <location>
        <begin position="127"/>
        <end position="148"/>
    </location>
</feature>
<evidence type="ECO:0008006" key="3">
    <source>
        <dbReference type="Google" id="ProtNLM"/>
    </source>
</evidence>
<name>A0A565A5H6_PLAVI</name>
<dbReference type="Proteomes" id="UP000220605">
    <property type="component" value="Unassembled WGS sequence"/>
</dbReference>
<accession>A0A565A5H6</accession>
<evidence type="ECO:0000313" key="2">
    <source>
        <dbReference type="EMBL" id="VUZ99463.1"/>
    </source>
</evidence>
<dbReference type="OrthoDB" id="388916at2759"/>
<feature type="transmembrane region" description="Helical" evidence="1">
    <location>
        <begin position="192"/>
        <end position="210"/>
    </location>
</feature>
<dbReference type="VEuPathDB" id="PlasmoDB:PVW1_070005800"/>
<dbReference type="EMBL" id="FLZR02000003">
    <property type="protein sequence ID" value="VUZ99463.1"/>
    <property type="molecule type" value="Genomic_DNA"/>
</dbReference>
<dbReference type="Pfam" id="PF12420">
    <property type="entry name" value="DUF3671"/>
    <property type="match status" value="1"/>
</dbReference>
<keyword evidence="1" id="KW-0472">Membrane</keyword>
<sequence>MGKSLAKVEKIDSTLDIRTHRLLAKYEKQNNIRNNKLQNKESPNDENCKLIYGRDNNTYEQLKRGKPNHMESYLKDYNQRYAKKKGLKRLDCYCERKFFKSLEKVLNHVKQNNMSKKGIKKMLFKKYGLPLIIISFIPLFAFILPLMFSDDNHTDTDGVVTCTKLENKPPPQYYTYIHEKCNILPVEYVNCILFILSVLLILLLIFYLFVKIAKYERIKHGY</sequence>
<protein>
    <recommendedName>
        <fullName evidence="3">Variable surface protein Vir35</fullName>
    </recommendedName>
</protein>
<dbReference type="VEuPathDB" id="PlasmoDB:PVP01_0001780"/>
<keyword evidence="1" id="KW-0812">Transmembrane</keyword>
<dbReference type="InterPro" id="IPR022139">
    <property type="entry name" value="Fam-L/Fam-M-like_plasmodium"/>
</dbReference>